<dbReference type="Pfam" id="PF14497">
    <property type="entry name" value="GST_C_3"/>
    <property type="match status" value="1"/>
</dbReference>
<evidence type="ECO:0000313" key="8">
    <source>
        <dbReference type="Proteomes" id="UP000502823"/>
    </source>
</evidence>
<dbReference type="OrthoDB" id="414243at2759"/>
<dbReference type="Gene3D" id="3.40.30.10">
    <property type="entry name" value="Glutaredoxin"/>
    <property type="match status" value="1"/>
</dbReference>
<evidence type="ECO:0000259" key="6">
    <source>
        <dbReference type="PROSITE" id="PS50405"/>
    </source>
</evidence>
<evidence type="ECO:0000313" key="7">
    <source>
        <dbReference type="EMBL" id="GFG33891.1"/>
    </source>
</evidence>
<dbReference type="InParanoid" id="A0A6L2PMS8"/>
<comment type="caution">
    <text evidence="7">The sequence shown here is derived from an EMBL/GenBank/DDBJ whole genome shotgun (WGS) entry which is preliminary data.</text>
</comment>
<evidence type="ECO:0000256" key="2">
    <source>
        <dbReference type="ARBA" id="ARBA00022679"/>
    </source>
</evidence>
<dbReference type="SFLD" id="SFLDG00363">
    <property type="entry name" value="AMPS_(cytGST):_Alpha-__Mu-__Pi"/>
    <property type="match status" value="1"/>
</dbReference>
<evidence type="ECO:0000256" key="4">
    <source>
        <dbReference type="ARBA" id="ARBA00047960"/>
    </source>
</evidence>
<dbReference type="PROSITE" id="PS50404">
    <property type="entry name" value="GST_NTER"/>
    <property type="match status" value="1"/>
</dbReference>
<proteinExistence type="inferred from homology"/>
<dbReference type="Pfam" id="PF02798">
    <property type="entry name" value="GST_N"/>
    <property type="match status" value="1"/>
</dbReference>
<dbReference type="SFLD" id="SFLDS00019">
    <property type="entry name" value="Glutathione_Transferase_(cytos"/>
    <property type="match status" value="1"/>
</dbReference>
<dbReference type="PANTHER" id="PTHR11571:SF224">
    <property type="entry name" value="HEMATOPOIETIC PROSTAGLANDIN D SYNTHASE"/>
    <property type="match status" value="1"/>
</dbReference>
<dbReference type="SUPFAM" id="SSF47616">
    <property type="entry name" value="GST C-terminal domain-like"/>
    <property type="match status" value="1"/>
</dbReference>
<evidence type="ECO:0000256" key="1">
    <source>
        <dbReference type="ARBA" id="ARBA00012452"/>
    </source>
</evidence>
<evidence type="ECO:0000256" key="3">
    <source>
        <dbReference type="ARBA" id="ARBA00038317"/>
    </source>
</evidence>
<sequence>MAPSYKLIYFNARGKAEHIRFIFAYAGVEYEDERISQDKWPELKRKMPFGMLPVLEIDGKLVGQSNSIARYLAKQYGLAGRDEWESLQCDMLVDTLSDLKQELFQYRMEPDQFKKEEKKIILMKEKIPFYLNKFEKVVAENRGYSVGNAITWTDFVFAVSLENFELIFGKESLDRYPSLRALKERVYSLPSIQEWLQKRPATDF</sequence>
<dbReference type="InterPro" id="IPR010987">
    <property type="entry name" value="Glutathione-S-Trfase_C-like"/>
</dbReference>
<dbReference type="CDD" id="cd03192">
    <property type="entry name" value="GST_C_Sigma_like"/>
    <property type="match status" value="1"/>
</dbReference>
<dbReference type="FunCoup" id="A0A6L2PMS8">
    <property type="interactions" value="262"/>
</dbReference>
<feature type="domain" description="GST C-terminal" evidence="6">
    <location>
        <begin position="82"/>
        <end position="204"/>
    </location>
</feature>
<dbReference type="InterPro" id="IPR040079">
    <property type="entry name" value="Glutathione_S-Trfase"/>
</dbReference>
<dbReference type="InterPro" id="IPR036249">
    <property type="entry name" value="Thioredoxin-like_sf"/>
</dbReference>
<dbReference type="EC" id="2.5.1.18" evidence="1"/>
<dbReference type="PROSITE" id="PS50405">
    <property type="entry name" value="GST_CTER"/>
    <property type="match status" value="1"/>
</dbReference>
<dbReference type="GO" id="GO:0004364">
    <property type="term" value="F:glutathione transferase activity"/>
    <property type="evidence" value="ECO:0007669"/>
    <property type="project" value="UniProtKB-EC"/>
</dbReference>
<comment type="similarity">
    <text evidence="3">Belongs to the GST superfamily. Sigma family.</text>
</comment>
<protein>
    <recommendedName>
        <fullName evidence="1">glutathione transferase</fullName>
        <ecNumber evidence="1">2.5.1.18</ecNumber>
    </recommendedName>
</protein>
<dbReference type="FunFam" id="3.40.30.10:FF:000035">
    <property type="entry name" value="hematopoietic prostaglandin D synthase"/>
    <property type="match status" value="1"/>
</dbReference>
<feature type="domain" description="GST N-terminal" evidence="5">
    <location>
        <begin position="3"/>
        <end position="80"/>
    </location>
</feature>
<dbReference type="InterPro" id="IPR036282">
    <property type="entry name" value="Glutathione-S-Trfase_C_sf"/>
</dbReference>
<dbReference type="AlphaFoldDB" id="A0A6L2PMS8"/>
<keyword evidence="2" id="KW-0808">Transferase</keyword>
<dbReference type="EMBL" id="BLKM01000460">
    <property type="protein sequence ID" value="GFG33891.1"/>
    <property type="molecule type" value="Genomic_DNA"/>
</dbReference>
<dbReference type="CDD" id="cd03039">
    <property type="entry name" value="GST_N_Sigma_like"/>
    <property type="match status" value="1"/>
</dbReference>
<organism evidence="7 8">
    <name type="scientific">Coptotermes formosanus</name>
    <name type="common">Formosan subterranean termite</name>
    <dbReference type="NCBI Taxonomy" id="36987"/>
    <lineage>
        <taxon>Eukaryota</taxon>
        <taxon>Metazoa</taxon>
        <taxon>Ecdysozoa</taxon>
        <taxon>Arthropoda</taxon>
        <taxon>Hexapoda</taxon>
        <taxon>Insecta</taxon>
        <taxon>Pterygota</taxon>
        <taxon>Neoptera</taxon>
        <taxon>Polyneoptera</taxon>
        <taxon>Dictyoptera</taxon>
        <taxon>Blattodea</taxon>
        <taxon>Blattoidea</taxon>
        <taxon>Termitoidae</taxon>
        <taxon>Rhinotermitidae</taxon>
        <taxon>Coptotermes</taxon>
    </lineage>
</organism>
<dbReference type="SUPFAM" id="SSF52833">
    <property type="entry name" value="Thioredoxin-like"/>
    <property type="match status" value="1"/>
</dbReference>
<dbReference type="Gene3D" id="1.20.1050.10">
    <property type="match status" value="1"/>
</dbReference>
<reference evidence="8" key="1">
    <citation type="submission" date="2020-01" db="EMBL/GenBank/DDBJ databases">
        <title>Draft genome sequence of the Termite Coptotermes fromosanus.</title>
        <authorList>
            <person name="Itakura S."/>
            <person name="Yosikawa Y."/>
            <person name="Umezawa K."/>
        </authorList>
    </citation>
    <scope>NUCLEOTIDE SEQUENCE [LARGE SCALE GENOMIC DNA]</scope>
</reference>
<dbReference type="GO" id="GO:0004602">
    <property type="term" value="F:glutathione peroxidase activity"/>
    <property type="evidence" value="ECO:0007669"/>
    <property type="project" value="UniProtKB-ARBA"/>
</dbReference>
<dbReference type="FunFam" id="1.20.1050.10:FF:000030">
    <property type="entry name" value="Glutathione S-transferase S1"/>
    <property type="match status" value="1"/>
</dbReference>
<dbReference type="PANTHER" id="PTHR11571">
    <property type="entry name" value="GLUTATHIONE S-TRANSFERASE"/>
    <property type="match status" value="1"/>
</dbReference>
<dbReference type="SFLD" id="SFLDG01205">
    <property type="entry name" value="AMPS.1"/>
    <property type="match status" value="1"/>
</dbReference>
<gene>
    <name evidence="7" type="ORF">Cfor_07139</name>
</gene>
<dbReference type="GO" id="GO:0006749">
    <property type="term" value="P:glutathione metabolic process"/>
    <property type="evidence" value="ECO:0007669"/>
    <property type="project" value="TreeGrafter"/>
</dbReference>
<dbReference type="InterPro" id="IPR004046">
    <property type="entry name" value="GST_C"/>
</dbReference>
<dbReference type="InterPro" id="IPR050213">
    <property type="entry name" value="GST_superfamily"/>
</dbReference>
<name>A0A6L2PMS8_COPFO</name>
<evidence type="ECO:0000259" key="5">
    <source>
        <dbReference type="PROSITE" id="PS50404"/>
    </source>
</evidence>
<accession>A0A6L2PMS8</accession>
<dbReference type="Proteomes" id="UP000502823">
    <property type="component" value="Unassembled WGS sequence"/>
</dbReference>
<dbReference type="InterPro" id="IPR004045">
    <property type="entry name" value="Glutathione_S-Trfase_N"/>
</dbReference>
<keyword evidence="8" id="KW-1185">Reference proteome</keyword>
<comment type="catalytic activity">
    <reaction evidence="4">
        <text>RX + glutathione = an S-substituted glutathione + a halide anion + H(+)</text>
        <dbReference type="Rhea" id="RHEA:16437"/>
        <dbReference type="ChEBI" id="CHEBI:15378"/>
        <dbReference type="ChEBI" id="CHEBI:16042"/>
        <dbReference type="ChEBI" id="CHEBI:17792"/>
        <dbReference type="ChEBI" id="CHEBI:57925"/>
        <dbReference type="ChEBI" id="CHEBI:90779"/>
        <dbReference type="EC" id="2.5.1.18"/>
    </reaction>
</comment>